<gene>
    <name evidence="2" type="ORF">ATC70_002218</name>
</gene>
<evidence type="ECO:0000313" key="2">
    <source>
        <dbReference type="EMBL" id="KAK4514617.1"/>
    </source>
</evidence>
<dbReference type="GeneID" id="89945920"/>
<dbReference type="RefSeq" id="XP_064681283.1">
    <property type="nucleotide sequence ID" value="XM_064821597.1"/>
</dbReference>
<accession>A0AAN7DCW7</accession>
<feature type="compositionally biased region" description="Acidic residues" evidence="1">
    <location>
        <begin position="43"/>
        <end position="53"/>
    </location>
</feature>
<dbReference type="AlphaFoldDB" id="A0AAN7DCW7"/>
<sequence length="997" mass="114017">MSFSIRISRETEPSFCTNCYTSFDSARALRNHRRNCRAPILNEDQDVEMEEQPPVETTLIQPQSPPSALVTANSDHANQLHDDDAMSDIEEMIPAADDADYDYAGFEQTPGAADLLPIVDNNGDNPEEPGLEFDLLNVKYKTVGVVDPDAEDQACFYDCRSLEDINQNTYTTTELVSIELYDIVNDFAIPRDAYRKLVRLMNTVLRDTEKISRESNPEIMHGPRVQSMLQRQSSLTSHEYDVCINGCKLYALEVDDEETICNICSHERYDARGDHRALSTMKVMSIGDIVSRLVANPITREELRYRHAYDNRDLEENPSDVIIADVFDGATYKSIKNTHFTNDLDIAVAIMNDGFVVEKRGDRLFTIIHLMVFNYDPHKRYKEEYTHELCIFPGKKKPKSFDSFISIILAELQWLSTYGMVVETNDAGPIRLKVHPLICGGDTPAVFDWSKCAHHASEYGCRWCLSRGMHPDNRSHGMYFPNAGSMRTNEDYERAESNLGFNGVSLFNQLSSCIAPQCFGFEEMHTLARGVGSELFEMLTVDLSPNNTKFFYTYPDGELERENYPFFIPKQRLFEIGKAIEDTRSYIPVAFDGSFLNLVEKLRGTRSVDYLDNLLTIIPTLFVPELASPQARKAIMKLVRGVCLALQWEFTESRLAEIDECIDFFIDYCKAQRDAMCLSLSVFRPVMHQLTHVVWMIREMGPIVAYSSRSQERSIGKFGDLITGKSRTGKQSSNLIEIVAIRNQLKRIFDSNEFLQGIRPQPYASTTYLNHPESLTSSQLWEPDQEETNLDHHFGFDGTDRAELHGVPIARFKRALSKYYCRIFSLQRLNNSPLSMTIKVAHRALIGSTVIGSEIYREKMHEFRRSNHLVMFRSTHLNRLNHPVSCWFVSRVIFFFQHVYDGSTYFLAFVETMKNHGVASHDRSVPFVRMNEPVEQQIARRVPRVIDPKYAVISIDDVEMQVGLVKSLGNDLHFSVIANYHAFEQDMSIDAGDIRNL</sequence>
<comment type="caution">
    <text evidence="2">The sequence shown here is derived from an EMBL/GenBank/DDBJ whole genome shotgun (WGS) entry which is preliminary data.</text>
</comment>
<keyword evidence="3" id="KW-1185">Reference proteome</keyword>
<protein>
    <submittedName>
        <fullName evidence="2">Uncharacterized protein</fullName>
    </submittedName>
</protein>
<evidence type="ECO:0000313" key="3">
    <source>
        <dbReference type="Proteomes" id="UP001304243"/>
    </source>
</evidence>
<organism evidence="2 3">
    <name type="scientific">Mucor velutinosus</name>
    <dbReference type="NCBI Taxonomy" id="708070"/>
    <lineage>
        <taxon>Eukaryota</taxon>
        <taxon>Fungi</taxon>
        <taxon>Fungi incertae sedis</taxon>
        <taxon>Mucoromycota</taxon>
        <taxon>Mucoromycotina</taxon>
        <taxon>Mucoromycetes</taxon>
        <taxon>Mucorales</taxon>
        <taxon>Mucorineae</taxon>
        <taxon>Mucoraceae</taxon>
        <taxon>Mucor</taxon>
    </lineage>
</organism>
<name>A0AAN7DCW7_9FUNG</name>
<proteinExistence type="predicted"/>
<dbReference type="EMBL" id="JASEJX010000015">
    <property type="protein sequence ID" value="KAK4514617.1"/>
    <property type="molecule type" value="Genomic_DNA"/>
</dbReference>
<evidence type="ECO:0000256" key="1">
    <source>
        <dbReference type="SAM" id="MobiDB-lite"/>
    </source>
</evidence>
<reference evidence="2 3" key="1">
    <citation type="submission" date="2022-11" db="EMBL/GenBank/DDBJ databases">
        <title>Mucor velutinosus strain NIH1002 WGS.</title>
        <authorList>
            <person name="Subramanian P."/>
            <person name="Mullikin J.C."/>
            <person name="Segre J.A."/>
            <person name="Zelazny A.M."/>
        </authorList>
    </citation>
    <scope>NUCLEOTIDE SEQUENCE [LARGE SCALE GENOMIC DNA]</scope>
    <source>
        <strain evidence="2 3">NIH1002</strain>
    </source>
</reference>
<dbReference type="Proteomes" id="UP001304243">
    <property type="component" value="Unassembled WGS sequence"/>
</dbReference>
<feature type="region of interest" description="Disordered" evidence="1">
    <location>
        <begin position="43"/>
        <end position="71"/>
    </location>
</feature>